<evidence type="ECO:0000313" key="4">
    <source>
        <dbReference type="EMBL" id="KRM44011.1"/>
    </source>
</evidence>
<keyword evidence="2" id="KW-0378">Hydrolase</keyword>
<comment type="similarity">
    <text evidence="1">Belongs to the glycosyl hydrolase 73 family.</text>
</comment>
<dbReference type="GO" id="GO:0004040">
    <property type="term" value="F:amidase activity"/>
    <property type="evidence" value="ECO:0007669"/>
    <property type="project" value="InterPro"/>
</dbReference>
<gene>
    <name evidence="4" type="ORF">FD47_GL001047</name>
</gene>
<comment type="caution">
    <text evidence="4">The sequence shown here is derived from an EMBL/GenBank/DDBJ whole genome shotgun (WGS) entry which is preliminary data.</text>
</comment>
<sequence>MWKKIGWTSLLLLVTVIVIGAGLTIRHQRNMATPKRAIPEVTQTGGVHVTIKQKDAFIRSIAVPAVRNFQRNRQILPSVVIAQAALESQFGTSDLYSEAHNPFGVKGTYQGQSVTFYTREVENGKSVRVLAQFRKYPSVAAAIIDHNRLVHRKFVRRTNLLSYRTTTRLLQENGYATDPHYAAKLNRLIVKYHLGKYDLKALNDD</sequence>
<accession>A0A0R1YW67</accession>
<dbReference type="PATRIC" id="fig|1423786.4.peg.1112"/>
<evidence type="ECO:0000256" key="2">
    <source>
        <dbReference type="ARBA" id="ARBA00022801"/>
    </source>
</evidence>
<dbReference type="Gene3D" id="1.10.530.10">
    <property type="match status" value="1"/>
</dbReference>
<dbReference type="InterPro" id="IPR051056">
    <property type="entry name" value="Glycosyl_Hydrolase_73"/>
</dbReference>
<evidence type="ECO:0000313" key="5">
    <source>
        <dbReference type="Proteomes" id="UP000051010"/>
    </source>
</evidence>
<dbReference type="InterPro" id="IPR002901">
    <property type="entry name" value="MGlyc_endo_b_GlcNAc-like_dom"/>
</dbReference>
<name>A0A0R1YW67_9LACO</name>
<dbReference type="Pfam" id="PF01832">
    <property type="entry name" value="Glucosaminidase"/>
    <property type="match status" value="1"/>
</dbReference>
<dbReference type="EMBL" id="AZFZ01000022">
    <property type="protein sequence ID" value="KRM44011.1"/>
    <property type="molecule type" value="Genomic_DNA"/>
</dbReference>
<evidence type="ECO:0000256" key="1">
    <source>
        <dbReference type="ARBA" id="ARBA00010266"/>
    </source>
</evidence>
<organism evidence="4 5">
    <name type="scientific">Lentilactobacillus parafarraginis DSM 18390 = JCM 14109</name>
    <dbReference type="NCBI Taxonomy" id="1423786"/>
    <lineage>
        <taxon>Bacteria</taxon>
        <taxon>Bacillati</taxon>
        <taxon>Bacillota</taxon>
        <taxon>Bacilli</taxon>
        <taxon>Lactobacillales</taxon>
        <taxon>Lactobacillaceae</taxon>
        <taxon>Lentilactobacillus</taxon>
    </lineage>
</organism>
<dbReference type="PANTHER" id="PTHR33308">
    <property type="entry name" value="PEPTIDOGLYCAN HYDROLASE FLGJ"/>
    <property type="match status" value="1"/>
</dbReference>
<evidence type="ECO:0000259" key="3">
    <source>
        <dbReference type="SMART" id="SM00047"/>
    </source>
</evidence>
<dbReference type="PANTHER" id="PTHR33308:SF9">
    <property type="entry name" value="PEPTIDOGLYCAN HYDROLASE FLGJ"/>
    <property type="match status" value="1"/>
</dbReference>
<dbReference type="SMART" id="SM00047">
    <property type="entry name" value="LYZ2"/>
    <property type="match status" value="1"/>
</dbReference>
<dbReference type="AlphaFoldDB" id="A0A0R1YW67"/>
<dbReference type="RefSeq" id="WP_056980315.1">
    <property type="nucleotide sequence ID" value="NZ_AZFZ01000022.1"/>
</dbReference>
<proteinExistence type="inferred from homology"/>
<feature type="domain" description="Mannosyl-glycoprotein endo-beta-N-acetylglucosamidase-like" evidence="3">
    <location>
        <begin position="46"/>
        <end position="198"/>
    </location>
</feature>
<protein>
    <submittedName>
        <fullName evidence="4">Mannosyl-glycoprotein endo-beta-N-acetylglucosaminidase</fullName>
    </submittedName>
</protein>
<dbReference type="Gene3D" id="4.10.80.30">
    <property type="entry name" value="DNA polymerase, domain 6"/>
    <property type="match status" value="1"/>
</dbReference>
<dbReference type="Proteomes" id="UP000051010">
    <property type="component" value="Unassembled WGS sequence"/>
</dbReference>
<reference evidence="4 5" key="1">
    <citation type="journal article" date="2015" name="Genome Announc.">
        <title>Expanding the biotechnology potential of lactobacilli through comparative genomics of 213 strains and associated genera.</title>
        <authorList>
            <person name="Sun Z."/>
            <person name="Harris H.M."/>
            <person name="McCann A."/>
            <person name="Guo C."/>
            <person name="Argimon S."/>
            <person name="Zhang W."/>
            <person name="Yang X."/>
            <person name="Jeffery I.B."/>
            <person name="Cooney J.C."/>
            <person name="Kagawa T.F."/>
            <person name="Liu W."/>
            <person name="Song Y."/>
            <person name="Salvetti E."/>
            <person name="Wrobel A."/>
            <person name="Rasinkangas P."/>
            <person name="Parkhill J."/>
            <person name="Rea M.C."/>
            <person name="O'Sullivan O."/>
            <person name="Ritari J."/>
            <person name="Douillard F.P."/>
            <person name="Paul Ross R."/>
            <person name="Yang R."/>
            <person name="Briner A.E."/>
            <person name="Felis G.E."/>
            <person name="de Vos W.M."/>
            <person name="Barrangou R."/>
            <person name="Klaenhammer T.R."/>
            <person name="Caufield P.W."/>
            <person name="Cui Y."/>
            <person name="Zhang H."/>
            <person name="O'Toole P.W."/>
        </authorList>
    </citation>
    <scope>NUCLEOTIDE SEQUENCE [LARGE SCALE GENOMIC DNA]</scope>
    <source>
        <strain evidence="4 5">DSM 18390</strain>
    </source>
</reference>